<feature type="transmembrane region" description="Helical" evidence="9">
    <location>
        <begin position="279"/>
        <end position="306"/>
    </location>
</feature>
<dbReference type="CDD" id="cd06550">
    <property type="entry name" value="TM_ABC_iron-siderophores_like"/>
    <property type="match status" value="1"/>
</dbReference>
<keyword evidence="11" id="KW-1185">Reference proteome</keyword>
<keyword evidence="4" id="KW-1003">Cell membrane</keyword>
<dbReference type="OrthoDB" id="4455417at2"/>
<sequence>MNLPRRSPVRPTATTPARKPNARPEERLWTRRTPLLRLPWPDAAVRVDLRATVVTVLLAALAAGVGAWSLTVGELALSPGEVLAAFTGDADSGTERVVLEWRLPRTVIALAAGAALGAAGAVFQSMTRNPLGSPDVIGFNAGAYTGTLIAALTVGNTRFGATTGALIGGLATGVLVYLLAFRGGVQGQRLIVVGVGVGALLTSLNGYLLINLRLEEAIAAATWGAGSFADVGWPEARPVLAATAVLLPAGVLLQRRMRLLELGDDAARALGVPVERTRLALLFLGVGLTAVVTAAAGPIAFVALAAPQLALRLARTGGVRLLPAAAMGALLLVTGDLLARTLTAPAQLPVGVVTVCLGGCYLVWLLSSRSRRTP</sequence>
<feature type="transmembrane region" description="Helical" evidence="9">
    <location>
        <begin position="136"/>
        <end position="155"/>
    </location>
</feature>
<keyword evidence="7 9" id="KW-0472">Membrane</keyword>
<feature type="transmembrane region" description="Helical" evidence="9">
    <location>
        <begin position="318"/>
        <end position="340"/>
    </location>
</feature>
<evidence type="ECO:0000313" key="10">
    <source>
        <dbReference type="EMBL" id="ARQ67561.1"/>
    </source>
</evidence>
<feature type="transmembrane region" description="Helical" evidence="9">
    <location>
        <begin position="346"/>
        <end position="366"/>
    </location>
</feature>
<dbReference type="InterPro" id="IPR000522">
    <property type="entry name" value="ABC_transptr_permease_BtuC"/>
</dbReference>
<feature type="transmembrane region" description="Helical" evidence="9">
    <location>
        <begin position="47"/>
        <end position="70"/>
    </location>
</feature>
<dbReference type="GO" id="GO:0022857">
    <property type="term" value="F:transmembrane transporter activity"/>
    <property type="evidence" value="ECO:0007669"/>
    <property type="project" value="InterPro"/>
</dbReference>
<feature type="transmembrane region" description="Helical" evidence="9">
    <location>
        <begin position="106"/>
        <end position="124"/>
    </location>
</feature>
<evidence type="ECO:0000256" key="2">
    <source>
        <dbReference type="ARBA" id="ARBA00007935"/>
    </source>
</evidence>
<keyword evidence="5 9" id="KW-0812">Transmembrane</keyword>
<evidence type="ECO:0000256" key="1">
    <source>
        <dbReference type="ARBA" id="ARBA00004651"/>
    </source>
</evidence>
<evidence type="ECO:0000256" key="9">
    <source>
        <dbReference type="SAM" id="Phobius"/>
    </source>
</evidence>
<feature type="region of interest" description="Disordered" evidence="8">
    <location>
        <begin position="1"/>
        <end position="26"/>
    </location>
</feature>
<dbReference type="Gene3D" id="1.10.3470.10">
    <property type="entry name" value="ABC transporter involved in vitamin B12 uptake, BtuC"/>
    <property type="match status" value="1"/>
</dbReference>
<protein>
    <submittedName>
        <fullName evidence="10">Iron ABC transporter permease</fullName>
    </submittedName>
</protein>
<reference evidence="10 11" key="1">
    <citation type="submission" date="2017-05" db="EMBL/GenBank/DDBJ databases">
        <title>Complete genome sequence of Streptomyces sp. SCSIO 03032 revealed the diverse biosynthetic pathways for its bioactive secondary metabolites.</title>
        <authorList>
            <person name="Ma L."/>
            <person name="Zhu Y."/>
            <person name="Zhang W."/>
            <person name="Zhang G."/>
            <person name="Tian X."/>
            <person name="Zhang S."/>
            <person name="Zhang C."/>
        </authorList>
    </citation>
    <scope>NUCLEOTIDE SEQUENCE [LARGE SCALE GENOMIC DNA]</scope>
    <source>
        <strain evidence="10 11">SCSIO 03032</strain>
    </source>
</reference>
<gene>
    <name evidence="10" type="ORF">CAG99_00815</name>
</gene>
<evidence type="ECO:0000256" key="6">
    <source>
        <dbReference type="ARBA" id="ARBA00022989"/>
    </source>
</evidence>
<feature type="transmembrane region" description="Helical" evidence="9">
    <location>
        <begin position="161"/>
        <end position="181"/>
    </location>
</feature>
<dbReference type="AlphaFoldDB" id="A0A1W7CRZ9"/>
<dbReference type="PANTHER" id="PTHR30472">
    <property type="entry name" value="FERRIC ENTEROBACTIN TRANSPORT SYSTEM PERMEASE PROTEIN"/>
    <property type="match status" value="1"/>
</dbReference>
<evidence type="ECO:0000256" key="8">
    <source>
        <dbReference type="SAM" id="MobiDB-lite"/>
    </source>
</evidence>
<dbReference type="InterPro" id="IPR037294">
    <property type="entry name" value="ABC_BtuC-like"/>
</dbReference>
<dbReference type="Pfam" id="PF01032">
    <property type="entry name" value="FecCD"/>
    <property type="match status" value="1"/>
</dbReference>
<dbReference type="SUPFAM" id="SSF81345">
    <property type="entry name" value="ABC transporter involved in vitamin B12 uptake, BtuC"/>
    <property type="match status" value="1"/>
</dbReference>
<evidence type="ECO:0000313" key="11">
    <source>
        <dbReference type="Proteomes" id="UP000194218"/>
    </source>
</evidence>
<evidence type="ECO:0000256" key="4">
    <source>
        <dbReference type="ARBA" id="ARBA00022475"/>
    </source>
</evidence>
<proteinExistence type="inferred from homology"/>
<organism evidence="10 11">
    <name type="scientific">Streptomyces marincola</name>
    <dbReference type="NCBI Taxonomy" id="2878388"/>
    <lineage>
        <taxon>Bacteria</taxon>
        <taxon>Bacillati</taxon>
        <taxon>Actinomycetota</taxon>
        <taxon>Actinomycetes</taxon>
        <taxon>Kitasatosporales</taxon>
        <taxon>Streptomycetaceae</taxon>
        <taxon>Streptomyces</taxon>
    </lineage>
</organism>
<dbReference type="PANTHER" id="PTHR30472:SF24">
    <property type="entry name" value="FERRIC ENTEROBACTIN TRANSPORT SYSTEM PERMEASE PROTEIN FEPG"/>
    <property type="match status" value="1"/>
</dbReference>
<name>A0A1W7CRZ9_9ACTN</name>
<feature type="transmembrane region" description="Helical" evidence="9">
    <location>
        <begin position="190"/>
        <end position="210"/>
    </location>
</feature>
<dbReference type="Proteomes" id="UP000194218">
    <property type="component" value="Chromosome"/>
</dbReference>
<keyword evidence="3" id="KW-0813">Transport</keyword>
<dbReference type="GO" id="GO:0005886">
    <property type="term" value="C:plasma membrane"/>
    <property type="evidence" value="ECO:0007669"/>
    <property type="project" value="UniProtKB-SubCell"/>
</dbReference>
<evidence type="ECO:0000256" key="5">
    <source>
        <dbReference type="ARBA" id="ARBA00022692"/>
    </source>
</evidence>
<dbReference type="EMBL" id="CP021121">
    <property type="protein sequence ID" value="ARQ67561.1"/>
    <property type="molecule type" value="Genomic_DNA"/>
</dbReference>
<dbReference type="KEGG" id="smao:CAG99_00815"/>
<accession>A0A1W7CRZ9</accession>
<dbReference type="GO" id="GO:0033214">
    <property type="term" value="P:siderophore-iron import into cell"/>
    <property type="evidence" value="ECO:0007669"/>
    <property type="project" value="TreeGrafter"/>
</dbReference>
<evidence type="ECO:0000256" key="7">
    <source>
        <dbReference type="ARBA" id="ARBA00023136"/>
    </source>
</evidence>
<keyword evidence="6 9" id="KW-1133">Transmembrane helix</keyword>
<evidence type="ECO:0000256" key="3">
    <source>
        <dbReference type="ARBA" id="ARBA00022448"/>
    </source>
</evidence>
<comment type="subcellular location">
    <subcellularLocation>
        <location evidence="1">Cell membrane</location>
        <topology evidence="1">Multi-pass membrane protein</topology>
    </subcellularLocation>
</comment>
<comment type="similarity">
    <text evidence="2">Belongs to the binding-protein-dependent transport system permease family. FecCD subfamily.</text>
</comment>